<sequence length="368" mass="42032">MMTTQEMENVKEAKLEFDAECPSCSASIEFNPATGKLTCPYCGFETEIAKPEKEQEKVAQEMDFAKAEERGNFNWGVEKKTVVCKACAAETIYDALQVADSCPYCGSNQVMEASASNTLAPNGVCTFEVTDKQAGENFQKWIKSKWFTPKAAKISAKPDAFKGVYLPYWTFDTKTSSRYSASYGKHRTVTDKDGNQRTVTDWYTTSGFYQEFIDDYLISATTRYDRQMMRKIEPFNLLNNKSYKPEYVAGFLSERYSIGLQDGWNQAKREIHDHLEAEITAKIRIEKFADVVSNLRFSTTHDDITYKYLMLPIWLSSFRYKEKIYRFMVNGQTGRVGGDAPISPLRVTIAVLVSLMIAAVVWYFFMNE</sequence>
<dbReference type="Proteomes" id="UP000255295">
    <property type="component" value="Unassembled WGS sequence"/>
</dbReference>
<comment type="caution">
    <text evidence="2">The sequence shown here is derived from an EMBL/GenBank/DDBJ whole genome shotgun (WGS) entry which is preliminary data.</text>
</comment>
<keyword evidence="1" id="KW-1133">Transmembrane helix</keyword>
<evidence type="ECO:0000313" key="3">
    <source>
        <dbReference type="Proteomes" id="UP000255295"/>
    </source>
</evidence>
<accession>A0AAJ5D998</accession>
<evidence type="ECO:0000256" key="1">
    <source>
        <dbReference type="SAM" id="Phobius"/>
    </source>
</evidence>
<dbReference type="PANTHER" id="PTHR37826">
    <property type="entry name" value="FLOTILLIN BAND_7_5 DOMAIN PROTEIN"/>
    <property type="match status" value="1"/>
</dbReference>
<dbReference type="EMBL" id="UFSZ01000001">
    <property type="protein sequence ID" value="SUV17058.1"/>
    <property type="molecule type" value="Genomic_DNA"/>
</dbReference>
<dbReference type="AlphaFoldDB" id="A0AAJ5D998"/>
<feature type="transmembrane region" description="Helical" evidence="1">
    <location>
        <begin position="345"/>
        <end position="365"/>
    </location>
</feature>
<proteinExistence type="predicted"/>
<organism evidence="2 3">
    <name type="scientific">Lysinibacillus sphaericus</name>
    <name type="common">Bacillus sphaericus</name>
    <dbReference type="NCBI Taxonomy" id="1421"/>
    <lineage>
        <taxon>Bacteria</taxon>
        <taxon>Bacillati</taxon>
        <taxon>Bacillota</taxon>
        <taxon>Bacilli</taxon>
        <taxon>Bacillales</taxon>
        <taxon>Bacillaceae</taxon>
        <taxon>Lysinibacillus</taxon>
    </lineage>
</organism>
<keyword evidence="1" id="KW-0472">Membrane</keyword>
<name>A0AAJ5D998_LYSSH</name>
<gene>
    <name evidence="2" type="primary">ydjG</name>
    <name evidence="2" type="ORF">NCTC10338_02145</name>
</gene>
<dbReference type="PANTHER" id="PTHR37826:SF3">
    <property type="entry name" value="J DOMAIN-CONTAINING PROTEIN"/>
    <property type="match status" value="1"/>
</dbReference>
<keyword evidence="1" id="KW-0812">Transmembrane</keyword>
<protein>
    <submittedName>
        <fullName evidence="2">Phage replication protein</fullName>
    </submittedName>
</protein>
<reference evidence="2 3" key="1">
    <citation type="submission" date="2018-06" db="EMBL/GenBank/DDBJ databases">
        <authorList>
            <consortium name="Pathogen Informatics"/>
            <person name="Doyle S."/>
        </authorList>
    </citation>
    <scope>NUCLEOTIDE SEQUENCE [LARGE SCALE GENOMIC DNA]</scope>
    <source>
        <strain evidence="2 3">NCTC10338</strain>
    </source>
</reference>
<evidence type="ECO:0000313" key="2">
    <source>
        <dbReference type="EMBL" id="SUV17058.1"/>
    </source>
</evidence>
<dbReference type="Gene3D" id="2.20.28.30">
    <property type="entry name" value="RNA polymerase ii, chain L"/>
    <property type="match status" value="1"/>
</dbReference>